<feature type="chain" id="PRO_5016482045" description="Serine protease" evidence="6">
    <location>
        <begin position="28"/>
        <end position="429"/>
    </location>
</feature>
<dbReference type="GO" id="GO:0006508">
    <property type="term" value="P:proteolysis"/>
    <property type="evidence" value="ECO:0007669"/>
    <property type="project" value="UniProtKB-KW"/>
</dbReference>
<feature type="compositionally biased region" description="Low complexity" evidence="7">
    <location>
        <begin position="30"/>
        <end position="45"/>
    </location>
</feature>
<comment type="caution">
    <text evidence="8">The sequence shown here is derived from an EMBL/GenBank/DDBJ whole genome shotgun (WGS) entry which is preliminary data.</text>
</comment>
<proteinExistence type="inferred from homology"/>
<evidence type="ECO:0000256" key="7">
    <source>
        <dbReference type="SAM" id="MobiDB-lite"/>
    </source>
</evidence>
<dbReference type="EC" id="3.4.21.-" evidence="6"/>
<keyword evidence="4 6" id="KW-0378">Hydrolase</keyword>
<dbReference type="InterPro" id="IPR043504">
    <property type="entry name" value="Peptidase_S1_PA_chymotrypsin"/>
</dbReference>
<dbReference type="PRINTS" id="PR00839">
    <property type="entry name" value="V8PROTEASE"/>
</dbReference>
<protein>
    <recommendedName>
        <fullName evidence="6">Serine protease</fullName>
        <ecNumber evidence="6">3.4.21.-</ecNumber>
    </recommendedName>
</protein>
<dbReference type="InterPro" id="IPR009003">
    <property type="entry name" value="Peptidase_S1_PA"/>
</dbReference>
<keyword evidence="3 6" id="KW-0732">Signal</keyword>
<evidence type="ECO:0000256" key="5">
    <source>
        <dbReference type="ARBA" id="ARBA00022825"/>
    </source>
</evidence>
<gene>
    <name evidence="8" type="ORF">D0T12_03195</name>
</gene>
<dbReference type="OrthoDB" id="5928962at2"/>
<evidence type="ECO:0000256" key="6">
    <source>
        <dbReference type="RuleBase" id="RU004296"/>
    </source>
</evidence>
<dbReference type="PANTHER" id="PTHR36234:SF5">
    <property type="entry name" value="LYSYL ENDOPEPTIDASE"/>
    <property type="match status" value="1"/>
</dbReference>
<feature type="region of interest" description="Disordered" evidence="7">
    <location>
        <begin position="30"/>
        <end position="63"/>
    </location>
</feature>
<dbReference type="Gene3D" id="2.40.10.10">
    <property type="entry name" value="Trypsin-like serine proteases"/>
    <property type="match status" value="2"/>
</dbReference>
<evidence type="ECO:0000313" key="8">
    <source>
        <dbReference type="EMBL" id="RFS87259.1"/>
    </source>
</evidence>
<feature type="signal peptide" evidence="6">
    <location>
        <begin position="1"/>
        <end position="27"/>
    </location>
</feature>
<keyword evidence="9" id="KW-1185">Reference proteome</keyword>
<evidence type="ECO:0000256" key="2">
    <source>
        <dbReference type="ARBA" id="ARBA00022670"/>
    </source>
</evidence>
<evidence type="ECO:0000313" key="9">
    <source>
        <dbReference type="Proteomes" id="UP000262882"/>
    </source>
</evidence>
<accession>A0A372GQ71</accession>
<reference evidence="8 9" key="1">
    <citation type="submission" date="2018-08" db="EMBL/GenBank/DDBJ databases">
        <title>Actinomadura spongicola sp. nov., isolated from marine sponge Leucetta chagosensis.</title>
        <authorList>
            <person name="Li L."/>
            <person name="Lin H.W."/>
        </authorList>
    </citation>
    <scope>NUCLEOTIDE SEQUENCE [LARGE SCALE GENOMIC DNA]</scope>
    <source>
        <strain evidence="8 9">LHW52907</strain>
    </source>
</reference>
<evidence type="ECO:0000256" key="4">
    <source>
        <dbReference type="ARBA" id="ARBA00022801"/>
    </source>
</evidence>
<dbReference type="SUPFAM" id="SSF50494">
    <property type="entry name" value="Trypsin-like serine proteases"/>
    <property type="match status" value="1"/>
</dbReference>
<keyword evidence="2 6" id="KW-0645">Protease</keyword>
<feature type="compositionally biased region" description="Basic and acidic residues" evidence="7">
    <location>
        <begin position="50"/>
        <end position="63"/>
    </location>
</feature>
<name>A0A372GQ71_9ACTN</name>
<keyword evidence="5 6" id="KW-0720">Serine protease</keyword>
<dbReference type="InterPro" id="IPR008256">
    <property type="entry name" value="Peptidase_S1B"/>
</dbReference>
<evidence type="ECO:0000256" key="3">
    <source>
        <dbReference type="ARBA" id="ARBA00022729"/>
    </source>
</evidence>
<dbReference type="PANTHER" id="PTHR36234">
    <property type="entry name" value="LYSYL ENDOPEPTIDASE"/>
    <property type="match status" value="1"/>
</dbReference>
<dbReference type="AlphaFoldDB" id="A0A372GQ71"/>
<dbReference type="Proteomes" id="UP000262882">
    <property type="component" value="Unassembled WGS sequence"/>
</dbReference>
<sequence>MSRRSRILSTAIPLAVTLILPAAIASAAPSRSTDAAPVAATPAAPSGEQADPRPRPDTAGERKAENAVLRYAADGRTSKVTISEPGSSYIKVHFASLRLLPGDRVTVADPSGREVHTYHGDPTVTKHGGDSSHTVHGRTGFAAMSVNGDAAVVTLHSATRRRNAAALTRQGYGARIDAYFRGFTTAEYAAANPRTTSVCGADDRRDVTCYKESNPTEYAQSRAVARQLLKGVGHCTAWRVGNTNRMLTNQHCMENANDLKASEFQFDYECSTCGGRNPRAGVKVSGAELLKLSPLADLDYALFSVNNFDSVKQFGTLYLETREPTANERIYIPGHGDTLPKRLSLHEDGGAYCKISRVSSGVNTGYMCDTSGGNSGSPVLAASSHKVIALHHLGGCPNWGTRISLVYREISGLIDNNPGAADSRAALRG</sequence>
<dbReference type="RefSeq" id="WP_117397708.1">
    <property type="nucleotide sequence ID" value="NZ_QVNQ01000001.1"/>
</dbReference>
<organism evidence="8 9">
    <name type="scientific">Actinomadura spongiicola</name>
    <dbReference type="NCBI Taxonomy" id="2303421"/>
    <lineage>
        <taxon>Bacteria</taxon>
        <taxon>Bacillati</taxon>
        <taxon>Actinomycetota</taxon>
        <taxon>Actinomycetes</taxon>
        <taxon>Streptosporangiales</taxon>
        <taxon>Thermomonosporaceae</taxon>
        <taxon>Actinomadura</taxon>
    </lineage>
</organism>
<evidence type="ECO:0000256" key="1">
    <source>
        <dbReference type="ARBA" id="ARBA00008764"/>
    </source>
</evidence>
<dbReference type="EMBL" id="QVNQ01000001">
    <property type="protein sequence ID" value="RFS87259.1"/>
    <property type="molecule type" value="Genomic_DNA"/>
</dbReference>
<comment type="similarity">
    <text evidence="1 6">Belongs to the peptidase S1B family.</text>
</comment>
<dbReference type="GO" id="GO:0008236">
    <property type="term" value="F:serine-type peptidase activity"/>
    <property type="evidence" value="ECO:0007669"/>
    <property type="project" value="UniProtKB-KW"/>
</dbReference>
<dbReference type="Pfam" id="PF13365">
    <property type="entry name" value="Trypsin_2"/>
    <property type="match status" value="1"/>
</dbReference>